<evidence type="ECO:0000313" key="4">
    <source>
        <dbReference type="Proteomes" id="UP000030745"/>
    </source>
</evidence>
<accession>A0A067CH42</accession>
<dbReference type="Gene3D" id="1.10.287.1490">
    <property type="match status" value="1"/>
</dbReference>
<dbReference type="EMBL" id="KK583228">
    <property type="protein sequence ID" value="KDO25861.1"/>
    <property type="molecule type" value="Genomic_DNA"/>
</dbReference>
<name>A0A067CH42_SAPPC</name>
<dbReference type="Proteomes" id="UP000030745">
    <property type="component" value="Unassembled WGS sequence"/>
</dbReference>
<feature type="coiled-coil region" evidence="1">
    <location>
        <begin position="70"/>
        <end position="111"/>
    </location>
</feature>
<keyword evidence="1" id="KW-0175">Coiled coil</keyword>
<proteinExistence type="predicted"/>
<feature type="region of interest" description="Disordered" evidence="2">
    <location>
        <begin position="321"/>
        <end position="370"/>
    </location>
</feature>
<protein>
    <submittedName>
        <fullName evidence="3">Uncharacterized protein</fullName>
    </submittedName>
</protein>
<sequence length="388" mass="44123">MCSTMETTRTLEELMPELGTAFAAQEASLYRCVSAMSTSIARAEDEARQKVSANEIQALRLKVRDTMDYVNEAKKTMHSLERSMETLSAEIESLKRENVEKDRAIVALQDDLEDARSSHDDQLTELDKSLSSFLRSRWSRKTSSSASRGKRGRLSTCATALRCSLNPSTMKAWMMTEASRPSRSTRSSMSLRLCLASRSVGPSPATHCRALRCQLTLSLFCVRTVAASAATTTSLDRPALPRTRYEHPLVGICQRGHQHQKPTVLLHRGFAQVLFRGAKQLPTTSFRLAKRLCHRLSPPRRMSQSQVHRPPQRLSHRWCFQQTRKPRSSQQPCRWHQRPQQQMPIQSLSKMKSRASQHSATNQRLHPSPVRHPVQTQFISKAIRRLRL</sequence>
<evidence type="ECO:0000313" key="3">
    <source>
        <dbReference type="EMBL" id="KDO25861.1"/>
    </source>
</evidence>
<dbReference type="KEGG" id="spar:SPRG_08804"/>
<gene>
    <name evidence="3" type="ORF">SPRG_08804</name>
</gene>
<reference evidence="3 4" key="1">
    <citation type="journal article" date="2013" name="PLoS Genet.">
        <title>Distinctive expansion of potential virulence genes in the genome of the oomycete fish pathogen Saprolegnia parasitica.</title>
        <authorList>
            <person name="Jiang R.H."/>
            <person name="de Bruijn I."/>
            <person name="Haas B.J."/>
            <person name="Belmonte R."/>
            <person name="Lobach L."/>
            <person name="Christie J."/>
            <person name="van den Ackerveken G."/>
            <person name="Bottin A."/>
            <person name="Bulone V."/>
            <person name="Diaz-Moreno S.M."/>
            <person name="Dumas B."/>
            <person name="Fan L."/>
            <person name="Gaulin E."/>
            <person name="Govers F."/>
            <person name="Grenville-Briggs L.J."/>
            <person name="Horner N.R."/>
            <person name="Levin J.Z."/>
            <person name="Mammella M."/>
            <person name="Meijer H.J."/>
            <person name="Morris P."/>
            <person name="Nusbaum C."/>
            <person name="Oome S."/>
            <person name="Phillips A.J."/>
            <person name="van Rooyen D."/>
            <person name="Rzeszutek E."/>
            <person name="Saraiva M."/>
            <person name="Secombes C.J."/>
            <person name="Seidl M.F."/>
            <person name="Snel B."/>
            <person name="Stassen J.H."/>
            <person name="Sykes S."/>
            <person name="Tripathy S."/>
            <person name="van den Berg H."/>
            <person name="Vega-Arreguin J.C."/>
            <person name="Wawra S."/>
            <person name="Young S.K."/>
            <person name="Zeng Q."/>
            <person name="Dieguez-Uribeondo J."/>
            <person name="Russ C."/>
            <person name="Tyler B.M."/>
            <person name="van West P."/>
        </authorList>
    </citation>
    <scope>NUCLEOTIDE SEQUENCE [LARGE SCALE GENOMIC DNA]</scope>
    <source>
        <strain evidence="3 4">CBS 223.65</strain>
    </source>
</reference>
<evidence type="ECO:0000256" key="1">
    <source>
        <dbReference type="SAM" id="Coils"/>
    </source>
</evidence>
<keyword evidence="4" id="KW-1185">Reference proteome</keyword>
<dbReference type="GeneID" id="24131009"/>
<feature type="compositionally biased region" description="Polar residues" evidence="2">
    <location>
        <begin position="321"/>
        <end position="365"/>
    </location>
</feature>
<dbReference type="OrthoDB" id="78687at2759"/>
<dbReference type="RefSeq" id="XP_012203423.1">
    <property type="nucleotide sequence ID" value="XM_012348033.1"/>
</dbReference>
<organism evidence="3 4">
    <name type="scientific">Saprolegnia parasitica (strain CBS 223.65)</name>
    <dbReference type="NCBI Taxonomy" id="695850"/>
    <lineage>
        <taxon>Eukaryota</taxon>
        <taxon>Sar</taxon>
        <taxon>Stramenopiles</taxon>
        <taxon>Oomycota</taxon>
        <taxon>Saprolegniomycetes</taxon>
        <taxon>Saprolegniales</taxon>
        <taxon>Saprolegniaceae</taxon>
        <taxon>Saprolegnia</taxon>
    </lineage>
</organism>
<dbReference type="AlphaFoldDB" id="A0A067CH42"/>
<dbReference type="VEuPathDB" id="FungiDB:SPRG_08804"/>
<evidence type="ECO:0000256" key="2">
    <source>
        <dbReference type="SAM" id="MobiDB-lite"/>
    </source>
</evidence>